<protein>
    <submittedName>
        <fullName evidence="1">Uncharacterized protein</fullName>
    </submittedName>
</protein>
<dbReference type="Gene3D" id="2.40.70.10">
    <property type="entry name" value="Acid Proteases"/>
    <property type="match status" value="1"/>
</dbReference>
<name>A0A9P0F8S6_BEMTA</name>
<dbReference type="Proteomes" id="UP001152759">
    <property type="component" value="Chromosome 7"/>
</dbReference>
<gene>
    <name evidence="1" type="ORF">BEMITA_LOCUS11217</name>
</gene>
<evidence type="ECO:0000313" key="2">
    <source>
        <dbReference type="Proteomes" id="UP001152759"/>
    </source>
</evidence>
<dbReference type="AlphaFoldDB" id="A0A9P0F8S6"/>
<evidence type="ECO:0000313" key="1">
    <source>
        <dbReference type="EMBL" id="CAH0392741.1"/>
    </source>
</evidence>
<sequence length="426" mass="48367">MEPMGEAILEFELNGTRLSQSAFVVKELPTPVLLGIPFLEHHSALIDFDSLTVTLRRNVPHPIKLPFTQDLTKSIGVLSGAVSVAARESEAEVWQGLCNSYQEDTDKSIRVKTPITIKPHEVTAVPIYFVGNLSTDVVTIRPMDQVIHKGLDVLTNSVNKNMADAVLVSNQNPYDVTLFQDSCVGTLTEGPPPSSYTYEFPYMEDLNLIQVKPDLSAEEKEQVYKLLAEHHQQMHRPTKNTLLYLTKVRGHEIRRGPQTVDPYVLRALRDFITEPELAEFFQYTRSFYTIEGHYSNLWHYDKEITPRPTHPAYQAAVEHVRGVLRLPQPAQSSRWDELSKVPFIPSSGSGYGYRGKKGAPGNHETAVSRAVWHLNTWLERPDTYRYTPDLAWTRTQLGHLDAPKIRNVWGKLFTTSYLKDYVLSPL</sequence>
<dbReference type="EMBL" id="OU963868">
    <property type="protein sequence ID" value="CAH0392741.1"/>
    <property type="molecule type" value="Genomic_DNA"/>
</dbReference>
<keyword evidence="2" id="KW-1185">Reference proteome</keyword>
<organism evidence="1 2">
    <name type="scientific">Bemisia tabaci</name>
    <name type="common">Sweetpotato whitefly</name>
    <name type="synonym">Aleurodes tabaci</name>
    <dbReference type="NCBI Taxonomy" id="7038"/>
    <lineage>
        <taxon>Eukaryota</taxon>
        <taxon>Metazoa</taxon>
        <taxon>Ecdysozoa</taxon>
        <taxon>Arthropoda</taxon>
        <taxon>Hexapoda</taxon>
        <taxon>Insecta</taxon>
        <taxon>Pterygota</taxon>
        <taxon>Neoptera</taxon>
        <taxon>Paraneoptera</taxon>
        <taxon>Hemiptera</taxon>
        <taxon>Sternorrhyncha</taxon>
        <taxon>Aleyrodoidea</taxon>
        <taxon>Aleyrodidae</taxon>
        <taxon>Aleyrodinae</taxon>
        <taxon>Bemisia</taxon>
    </lineage>
</organism>
<reference evidence="1" key="1">
    <citation type="submission" date="2021-12" db="EMBL/GenBank/DDBJ databases">
        <authorList>
            <person name="King R."/>
        </authorList>
    </citation>
    <scope>NUCLEOTIDE SEQUENCE</scope>
</reference>
<accession>A0A9P0F8S6</accession>
<proteinExistence type="predicted"/>
<dbReference type="InterPro" id="IPR021109">
    <property type="entry name" value="Peptidase_aspartic_dom_sf"/>
</dbReference>